<name>A0A428CUY7_STRMT</name>
<accession>A0A428CUY7</accession>
<keyword evidence="4" id="KW-0732">Signal</keyword>
<evidence type="ECO:0000313" key="6">
    <source>
        <dbReference type="EMBL" id="RSI83747.1"/>
    </source>
</evidence>
<reference evidence="6 7" key="1">
    <citation type="submission" date="2018-11" db="EMBL/GenBank/DDBJ databases">
        <title>Species Designations Belie Phenotypic and Genotypic Heterogeneity in Oral Streptococci.</title>
        <authorList>
            <person name="Velsko I."/>
        </authorList>
    </citation>
    <scope>NUCLEOTIDE SEQUENCE [LARGE SCALE GENOMIC DNA]</scope>
    <source>
        <strain evidence="6 7">BCA11</strain>
    </source>
</reference>
<dbReference type="PANTHER" id="PTHR30619:SF7">
    <property type="entry name" value="BETA-LACTAMASE DOMAIN PROTEIN"/>
    <property type="match status" value="1"/>
</dbReference>
<feature type="repeat" description="Cell wall-binding" evidence="2">
    <location>
        <begin position="577"/>
        <end position="596"/>
    </location>
</feature>
<dbReference type="InterPro" id="IPR035681">
    <property type="entry name" value="ComA-like_MBL"/>
</dbReference>
<dbReference type="AlphaFoldDB" id="A0A428CUY7"/>
<dbReference type="InterPro" id="IPR001279">
    <property type="entry name" value="Metallo-B-lactamas"/>
</dbReference>
<dbReference type="CDD" id="cd07731">
    <property type="entry name" value="ComA-like_MBL-fold"/>
    <property type="match status" value="1"/>
</dbReference>
<gene>
    <name evidence="6" type="primary">toxA</name>
    <name evidence="6" type="ORF">D8854_02435</name>
</gene>
<dbReference type="InterPro" id="IPR052159">
    <property type="entry name" value="Competence_DNA_uptake"/>
</dbReference>
<dbReference type="Gene3D" id="2.10.270.20">
    <property type="match status" value="2"/>
</dbReference>
<dbReference type="Pfam" id="PF00753">
    <property type="entry name" value="Lactamase_B"/>
    <property type="match status" value="1"/>
</dbReference>
<feature type="compositionally biased region" description="Polar residues" evidence="3">
    <location>
        <begin position="816"/>
        <end position="833"/>
    </location>
</feature>
<feature type="repeat" description="Cell wall-binding" evidence="2">
    <location>
        <begin position="759"/>
        <end position="778"/>
    </location>
</feature>
<feature type="domain" description="Metallo-beta-lactamase" evidence="5">
    <location>
        <begin position="51"/>
        <end position="287"/>
    </location>
</feature>
<sequence>MKNKRLVKLVSYGLLAFLFVLIGLSQQVNADTITAGSGNRIHFINTKAKSGSDAILLESNGHYALIDMGEDYDFPDGSDPRYPSRWGISMRNYQVLEDRLIRHLDQIGVKKLDFIIGTHVHSDHIGGADEILNRYQVGKFYLKKYSDDRITANWGLWDNLFNYDNALRAAQKRGVTLIQNITDEDSHFKLGDMDIQLYNYKNEYDADGNLKKVLDDNSNSIVSVVTVAGKRIYLGGDLDNAEGAEDKLGPVIGKVDMMKWNHHYDATISNTINFLENLSPKMIIQTTGGDINVASTREYLQKKNIQVLRASSQTQDATVFDISDSGFANVSNLFPDIPVVDEKWYQEGGYWKYRLADGEMAIGWKEIGGATYFFNGKGQMQAGRWLHLNDDWGENAKGNDYYLNSNGKMQTGGWFKLDGHWYYIQSNGARRFSELSEIGGKKYLFAADGKMLTGNQVFNGKKMFFADSGALQTAGNPSTWQKIDSDWYFYDEDGLKTIGKKNINGSTYYFNQEGVMQTGWAFVDGHWNYFASSGAMKTGWVKDQDTWYYLDKDGIMLTGKQDINGVRYYLNASGAMQTGWKWLENNWYYYANSGAMKTGWVKDQDTWYYLDKDGIMLTGKQEINGTRYYLNTSGAMQTGWQWLDKHWHYYADSGAVKTGWLKDQGTWYYLEDQEGIMLVGFQQVDGKQYYFSASGAMQTGWKWFDNHYRYFEANGAMKTGWIKDKGIWYYLNPEDGIMLVGLHKINGDHYYFDESGAMQTGWKRIDGNWYYFQTDGSLLKNATTPDGYKVNEEGIWKQAVAAVNGEADQSEKKQEASSSIAEQPKQDSNLEANTSDKKEKE</sequence>
<dbReference type="RefSeq" id="WP_125449425.1">
    <property type="nucleotide sequence ID" value="NZ_RJNS01000001.1"/>
</dbReference>
<dbReference type="Proteomes" id="UP000278970">
    <property type="component" value="Unassembled WGS sequence"/>
</dbReference>
<feature type="repeat" description="Cell wall-binding" evidence="2">
    <location>
        <begin position="537"/>
        <end position="556"/>
    </location>
</feature>
<feature type="repeat" description="Cell wall-binding" evidence="2">
    <location>
        <begin position="517"/>
        <end position="536"/>
    </location>
</feature>
<dbReference type="Pfam" id="PF01473">
    <property type="entry name" value="Choline_bind_1"/>
    <property type="match status" value="6"/>
</dbReference>
<dbReference type="Pfam" id="PF19127">
    <property type="entry name" value="Choline_bind_3"/>
    <property type="match status" value="5"/>
</dbReference>
<dbReference type="OrthoDB" id="2032428at2"/>
<feature type="repeat" description="Cell wall-binding" evidence="2">
    <location>
        <begin position="597"/>
        <end position="616"/>
    </location>
</feature>
<dbReference type="PANTHER" id="PTHR30619">
    <property type="entry name" value="DNA INTERNALIZATION/COMPETENCE PROTEIN COMEC/REC2"/>
    <property type="match status" value="1"/>
</dbReference>
<evidence type="ECO:0000256" key="1">
    <source>
        <dbReference type="ARBA" id="ARBA00022737"/>
    </source>
</evidence>
<dbReference type="Gene3D" id="3.60.15.10">
    <property type="entry name" value="Ribonuclease Z/Hydroxyacylglutathione hydrolase-like"/>
    <property type="match status" value="1"/>
</dbReference>
<dbReference type="PROSITE" id="PS51170">
    <property type="entry name" value="CW"/>
    <property type="match status" value="8"/>
</dbReference>
<feature type="repeat" description="Cell wall-binding" evidence="2">
    <location>
        <begin position="678"/>
        <end position="697"/>
    </location>
</feature>
<evidence type="ECO:0000313" key="7">
    <source>
        <dbReference type="Proteomes" id="UP000278970"/>
    </source>
</evidence>
<evidence type="ECO:0000256" key="3">
    <source>
        <dbReference type="SAM" id="MobiDB-lite"/>
    </source>
</evidence>
<comment type="caution">
    <text evidence="6">The sequence shown here is derived from an EMBL/GenBank/DDBJ whole genome shotgun (WGS) entry which is preliminary data.</text>
</comment>
<feature type="chain" id="PRO_5019430452" evidence="4">
    <location>
        <begin position="31"/>
        <end position="841"/>
    </location>
</feature>
<feature type="signal peptide" evidence="4">
    <location>
        <begin position="1"/>
        <end position="30"/>
    </location>
</feature>
<evidence type="ECO:0000256" key="4">
    <source>
        <dbReference type="SAM" id="SignalP"/>
    </source>
</evidence>
<dbReference type="SUPFAM" id="SSF56281">
    <property type="entry name" value="Metallo-hydrolase/oxidoreductase"/>
    <property type="match status" value="1"/>
</dbReference>
<dbReference type="InterPro" id="IPR036866">
    <property type="entry name" value="RibonucZ/Hydroxyglut_hydro"/>
</dbReference>
<dbReference type="SMART" id="SM00849">
    <property type="entry name" value="Lactamase_B"/>
    <property type="match status" value="1"/>
</dbReference>
<dbReference type="EMBL" id="RJNS01000001">
    <property type="protein sequence ID" value="RSI83747.1"/>
    <property type="molecule type" value="Genomic_DNA"/>
</dbReference>
<dbReference type="SUPFAM" id="SSF69360">
    <property type="entry name" value="Cell wall binding repeat"/>
    <property type="match status" value="3"/>
</dbReference>
<protein>
    <submittedName>
        <fullName evidence="6">Toxin A</fullName>
    </submittedName>
</protein>
<feature type="region of interest" description="Disordered" evidence="3">
    <location>
        <begin position="804"/>
        <end position="841"/>
    </location>
</feature>
<feature type="repeat" description="Cell wall-binding" evidence="2">
    <location>
        <begin position="411"/>
        <end position="430"/>
    </location>
</feature>
<proteinExistence type="predicted"/>
<dbReference type="InterPro" id="IPR018337">
    <property type="entry name" value="Cell_wall/Cho-bd_repeat"/>
</dbReference>
<evidence type="ECO:0000256" key="2">
    <source>
        <dbReference type="PROSITE-ProRule" id="PRU00591"/>
    </source>
</evidence>
<keyword evidence="1" id="KW-0677">Repeat</keyword>
<evidence type="ECO:0000259" key="5">
    <source>
        <dbReference type="SMART" id="SM00849"/>
    </source>
</evidence>
<feature type="repeat" description="Cell wall-binding" evidence="2">
    <location>
        <begin position="739"/>
        <end position="758"/>
    </location>
</feature>
<organism evidence="6 7">
    <name type="scientific">Streptococcus mitis</name>
    <dbReference type="NCBI Taxonomy" id="28037"/>
    <lineage>
        <taxon>Bacteria</taxon>
        <taxon>Bacillati</taxon>
        <taxon>Bacillota</taxon>
        <taxon>Bacilli</taxon>
        <taxon>Lactobacillales</taxon>
        <taxon>Streptococcaceae</taxon>
        <taxon>Streptococcus</taxon>
        <taxon>Streptococcus mitis group</taxon>
    </lineage>
</organism>
<dbReference type="Gene3D" id="2.10.270.10">
    <property type="entry name" value="Cholin Binding"/>
    <property type="match status" value="5"/>
</dbReference>